<dbReference type="SUPFAM" id="SSF49785">
    <property type="entry name" value="Galactose-binding domain-like"/>
    <property type="match status" value="1"/>
</dbReference>
<keyword evidence="13" id="KW-1185">Reference proteome</keyword>
<dbReference type="OrthoDB" id="9797605at2"/>
<keyword evidence="6 12" id="KW-0418">Kinase</keyword>
<keyword evidence="9" id="KW-0472">Membrane</keyword>
<dbReference type="EMBL" id="NIDE01000004">
    <property type="protein sequence ID" value="OWK43009.1"/>
    <property type="molecule type" value="Genomic_DNA"/>
</dbReference>
<keyword evidence="9" id="KW-0812">Transmembrane</keyword>
<feature type="transmembrane region" description="Helical" evidence="9">
    <location>
        <begin position="421"/>
        <end position="441"/>
    </location>
</feature>
<dbReference type="SUPFAM" id="SSF55874">
    <property type="entry name" value="ATPase domain of HSP90 chaperone/DNA topoisomerase II/histidine kinase"/>
    <property type="match status" value="1"/>
</dbReference>
<evidence type="ECO:0000256" key="2">
    <source>
        <dbReference type="ARBA" id="ARBA00012438"/>
    </source>
</evidence>
<evidence type="ECO:0000256" key="5">
    <source>
        <dbReference type="ARBA" id="ARBA00022741"/>
    </source>
</evidence>
<dbReference type="GO" id="GO:0000155">
    <property type="term" value="F:phosphorelay sensor kinase activity"/>
    <property type="evidence" value="ECO:0007669"/>
    <property type="project" value="InterPro"/>
</dbReference>
<keyword evidence="3" id="KW-0597">Phosphoprotein</keyword>
<dbReference type="CDD" id="cd16917">
    <property type="entry name" value="HATPase_UhpB-NarQ-NarX-like"/>
    <property type="match status" value="1"/>
</dbReference>
<dbReference type="InterPro" id="IPR050482">
    <property type="entry name" value="Sensor_HK_TwoCompSys"/>
</dbReference>
<dbReference type="Pfam" id="PF07730">
    <property type="entry name" value="HisKA_3"/>
    <property type="match status" value="1"/>
</dbReference>
<keyword evidence="4" id="KW-0808">Transferase</keyword>
<dbReference type="RefSeq" id="WP_161967351.1">
    <property type="nucleotide sequence ID" value="NZ_NIDE01000004.1"/>
</dbReference>
<name>A0A225E0I6_9BACT</name>
<evidence type="ECO:0000259" key="10">
    <source>
        <dbReference type="PROSITE" id="PS50022"/>
    </source>
</evidence>
<evidence type="ECO:0000256" key="4">
    <source>
        <dbReference type="ARBA" id="ARBA00022679"/>
    </source>
</evidence>
<dbReference type="PANTHER" id="PTHR24421">
    <property type="entry name" value="NITRATE/NITRITE SENSOR PROTEIN NARX-RELATED"/>
    <property type="match status" value="1"/>
</dbReference>
<reference evidence="13" key="1">
    <citation type="submission" date="2017-06" db="EMBL/GenBank/DDBJ databases">
        <title>Genome analysis of Fimbriiglobus ruber SP5, the first member of the order Planctomycetales with confirmed chitinolytic capability.</title>
        <authorList>
            <person name="Ravin N.V."/>
            <person name="Rakitin A.L."/>
            <person name="Ivanova A.A."/>
            <person name="Beletsky A.V."/>
            <person name="Kulichevskaya I.S."/>
            <person name="Mardanov A.V."/>
            <person name="Dedysh S.N."/>
        </authorList>
    </citation>
    <scope>NUCLEOTIDE SEQUENCE [LARGE SCALE GENOMIC DNA]</scope>
    <source>
        <strain evidence="13">SP5</strain>
    </source>
</reference>
<dbReference type="EC" id="2.7.13.3" evidence="2"/>
<dbReference type="AlphaFoldDB" id="A0A225E0I6"/>
<evidence type="ECO:0000313" key="12">
    <source>
        <dbReference type="EMBL" id="OWK43009.1"/>
    </source>
</evidence>
<keyword evidence="9" id="KW-1133">Transmembrane helix</keyword>
<evidence type="ECO:0000313" key="13">
    <source>
        <dbReference type="Proteomes" id="UP000214646"/>
    </source>
</evidence>
<dbReference type="InterPro" id="IPR011712">
    <property type="entry name" value="Sig_transdc_His_kin_sub3_dim/P"/>
</dbReference>
<dbReference type="GO" id="GO:0016020">
    <property type="term" value="C:membrane"/>
    <property type="evidence" value="ECO:0007669"/>
    <property type="project" value="InterPro"/>
</dbReference>
<dbReference type="Gene3D" id="3.30.565.10">
    <property type="entry name" value="Histidine kinase-like ATPase, C-terminal domain"/>
    <property type="match status" value="1"/>
</dbReference>
<evidence type="ECO:0000259" key="11">
    <source>
        <dbReference type="PROSITE" id="PS50109"/>
    </source>
</evidence>
<dbReference type="InterPro" id="IPR003594">
    <property type="entry name" value="HATPase_dom"/>
</dbReference>
<protein>
    <recommendedName>
        <fullName evidence="2">histidine kinase</fullName>
        <ecNumber evidence="2">2.7.13.3</ecNumber>
    </recommendedName>
</protein>
<dbReference type="InterPro" id="IPR008979">
    <property type="entry name" value="Galactose-bd-like_sf"/>
</dbReference>
<evidence type="ECO:0000256" key="6">
    <source>
        <dbReference type="ARBA" id="ARBA00022777"/>
    </source>
</evidence>
<dbReference type="InterPro" id="IPR005467">
    <property type="entry name" value="His_kinase_dom"/>
</dbReference>
<dbReference type="Pfam" id="PF00754">
    <property type="entry name" value="F5_F8_type_C"/>
    <property type="match status" value="1"/>
</dbReference>
<dbReference type="PROSITE" id="PS50022">
    <property type="entry name" value="FA58C_3"/>
    <property type="match status" value="1"/>
</dbReference>
<keyword evidence="5" id="KW-0547">Nucleotide-binding</keyword>
<dbReference type="PROSITE" id="PS50109">
    <property type="entry name" value="HIS_KIN"/>
    <property type="match status" value="1"/>
</dbReference>
<dbReference type="Pfam" id="PF02518">
    <property type="entry name" value="HATPase_c"/>
    <property type="match status" value="1"/>
</dbReference>
<dbReference type="Proteomes" id="UP000214646">
    <property type="component" value="Unassembled WGS sequence"/>
</dbReference>
<dbReference type="InterPro" id="IPR000421">
    <property type="entry name" value="FA58C"/>
</dbReference>
<evidence type="ECO:0000256" key="9">
    <source>
        <dbReference type="SAM" id="Phobius"/>
    </source>
</evidence>
<dbReference type="InterPro" id="IPR036890">
    <property type="entry name" value="HATPase_C_sf"/>
</dbReference>
<sequence>MPLRLALAVCITLVAVSTGRPAEPAALDGLARLVSPEFRELDARRQKLLADPPPPRPDPAICPNLGYHSKAAYAPNSPRWVQVDLGASRPIDSVLVMPAAGPPGESGPGYFFPPRFRVDLADRPDAADAFALAEVETVGHQPVVVPAGGRSARYVRITATQLAKRGKLFFFAVGEVLALSGVRNLAAGCPATASGSIENAPVWGVRNVTDGQGIVGPPQGTERSVTNGYHATVSPTADVLKWVQVDLGSELQVDEVRLVPARPSDFADRSGFGFPVRFKVEAASDPAFTSSHVLLDATDADFPNPGDGLVVIPGGVTARYVRVTATKLWERTGDYVFALAELQAYAGGRNAARGATVESLDSIEGGLWARAHLVDGYSSQYRLLEWPEWAAQEQQASAWEADSRAVNDAWEPARAAAYARLGWLAGGSAGLVGLLMLGLALRARVLRRREAERLRERIARDLHDEVGSNLGSILLLAQAGGAEDLPVIASTARQTADAMRDLVWLLERGPGTVADLIARLRDTAAGMLVGVDYTFDASAECLPERVPSEVKRQLFLAFKEILHNVVKHAAATAATIECRHVGRRFVLEVRDNGRGFDPAAPTGGTGVRGLRQRASALGGDLAIESAPGRGCVIRLSVPV</sequence>
<gene>
    <name evidence="12" type="ORF">FRUB_02608</name>
</gene>
<comment type="caution">
    <text evidence="12">The sequence shown here is derived from an EMBL/GenBank/DDBJ whole genome shotgun (WGS) entry which is preliminary data.</text>
</comment>
<evidence type="ECO:0000256" key="3">
    <source>
        <dbReference type="ARBA" id="ARBA00022553"/>
    </source>
</evidence>
<comment type="catalytic activity">
    <reaction evidence="1">
        <text>ATP + protein L-histidine = ADP + protein N-phospho-L-histidine.</text>
        <dbReference type="EC" id="2.7.13.3"/>
    </reaction>
</comment>
<dbReference type="PANTHER" id="PTHR24421:SF10">
    <property type="entry name" value="NITRATE_NITRITE SENSOR PROTEIN NARQ"/>
    <property type="match status" value="1"/>
</dbReference>
<accession>A0A225E0I6</accession>
<keyword evidence="8" id="KW-0902">Two-component regulatory system</keyword>
<evidence type="ECO:0000256" key="7">
    <source>
        <dbReference type="ARBA" id="ARBA00022840"/>
    </source>
</evidence>
<evidence type="ECO:0000256" key="8">
    <source>
        <dbReference type="ARBA" id="ARBA00023012"/>
    </source>
</evidence>
<dbReference type="SMART" id="SM00387">
    <property type="entry name" value="HATPase_c"/>
    <property type="match status" value="1"/>
</dbReference>
<evidence type="ECO:0000256" key="1">
    <source>
        <dbReference type="ARBA" id="ARBA00000085"/>
    </source>
</evidence>
<feature type="domain" description="Histidine kinase" evidence="11">
    <location>
        <begin position="457"/>
        <end position="639"/>
    </location>
</feature>
<dbReference type="GO" id="GO:0046983">
    <property type="term" value="F:protein dimerization activity"/>
    <property type="evidence" value="ECO:0007669"/>
    <property type="project" value="InterPro"/>
</dbReference>
<proteinExistence type="predicted"/>
<feature type="domain" description="F5/8 type C" evidence="10">
    <location>
        <begin position="189"/>
        <end position="347"/>
    </location>
</feature>
<keyword evidence="7" id="KW-0067">ATP-binding</keyword>
<dbReference type="Gene3D" id="2.60.120.260">
    <property type="entry name" value="Galactose-binding domain-like"/>
    <property type="match status" value="2"/>
</dbReference>
<organism evidence="12 13">
    <name type="scientific">Fimbriiglobus ruber</name>
    <dbReference type="NCBI Taxonomy" id="1908690"/>
    <lineage>
        <taxon>Bacteria</taxon>
        <taxon>Pseudomonadati</taxon>
        <taxon>Planctomycetota</taxon>
        <taxon>Planctomycetia</taxon>
        <taxon>Gemmatales</taxon>
        <taxon>Gemmataceae</taxon>
        <taxon>Fimbriiglobus</taxon>
    </lineage>
</organism>
<dbReference type="GO" id="GO:0005524">
    <property type="term" value="F:ATP binding"/>
    <property type="evidence" value="ECO:0007669"/>
    <property type="project" value="UniProtKB-KW"/>
</dbReference>